<dbReference type="EMBL" id="CAADFP010000042">
    <property type="protein sequence ID" value="VFK27089.1"/>
    <property type="molecule type" value="Genomic_DNA"/>
</dbReference>
<sequence>MSSRKGLKLTIRQDRFSSISVNTMEKNTKTRDKKYRIGVDLGGTKMLGVAFDEDFAPQGRNRLKTKAQGGKQAGMRQIIALIEGALENADVTVDQLAGIGIGCPGPVNSDTGVVLEMPNLGWKDTPVRQELTKEFGCPVSVLNDVDAGIYAEYRFGAAKGARCAIGIFPGTGIGGGCVYNGDIIRGKSGSCMEIGHIPIMENGPLCGCGQQGCLEAVAGRLAISAAAAAAAHRGEAPHLFAASGADLSKIRSGALAASIEAGDAAVERIARSAARHIGLAAAGLVNLLAPDVIVLGGGLVEALPKLFRQEVEEAARNRVMPTYRESFRVAVAKLGDDATAIGAGAWTEHTGEALSRTDEA</sequence>
<protein>
    <submittedName>
        <fullName evidence="2">Glucokinase</fullName>
    </submittedName>
</protein>
<dbReference type="InterPro" id="IPR043129">
    <property type="entry name" value="ATPase_NBD"/>
</dbReference>
<accession>A0A450W130</accession>
<keyword evidence="2" id="KW-0418">Kinase</keyword>
<evidence type="ECO:0000256" key="1">
    <source>
        <dbReference type="ARBA" id="ARBA00006479"/>
    </source>
</evidence>
<organism evidence="2">
    <name type="scientific">Candidatus Kentrum sp. LPFa</name>
    <dbReference type="NCBI Taxonomy" id="2126335"/>
    <lineage>
        <taxon>Bacteria</taxon>
        <taxon>Pseudomonadati</taxon>
        <taxon>Pseudomonadota</taxon>
        <taxon>Gammaproteobacteria</taxon>
        <taxon>Candidatus Kentrum</taxon>
    </lineage>
</organism>
<dbReference type="AlphaFoldDB" id="A0A450W130"/>
<comment type="similarity">
    <text evidence="1">Belongs to the ROK (NagC/XylR) family.</text>
</comment>
<dbReference type="GO" id="GO:0016301">
    <property type="term" value="F:kinase activity"/>
    <property type="evidence" value="ECO:0007669"/>
    <property type="project" value="UniProtKB-KW"/>
</dbReference>
<dbReference type="PANTHER" id="PTHR18964:SF149">
    <property type="entry name" value="BIFUNCTIONAL UDP-N-ACETYLGLUCOSAMINE 2-EPIMERASE_N-ACETYLMANNOSAMINE KINASE"/>
    <property type="match status" value="1"/>
</dbReference>
<evidence type="ECO:0000313" key="3">
    <source>
        <dbReference type="EMBL" id="VFK27089.1"/>
    </source>
</evidence>
<keyword evidence="2" id="KW-0808">Transferase</keyword>
<dbReference type="PANTHER" id="PTHR18964">
    <property type="entry name" value="ROK (REPRESSOR, ORF, KINASE) FAMILY"/>
    <property type="match status" value="1"/>
</dbReference>
<dbReference type="EMBL" id="CAADFM010000042">
    <property type="protein sequence ID" value="VFK10715.1"/>
    <property type="molecule type" value="Genomic_DNA"/>
</dbReference>
<evidence type="ECO:0000313" key="2">
    <source>
        <dbReference type="EMBL" id="VFK10715.1"/>
    </source>
</evidence>
<proteinExistence type="inferred from homology"/>
<dbReference type="Pfam" id="PF00480">
    <property type="entry name" value="ROK"/>
    <property type="match status" value="1"/>
</dbReference>
<reference evidence="2" key="1">
    <citation type="submission" date="2019-02" db="EMBL/GenBank/DDBJ databases">
        <authorList>
            <person name="Gruber-Vodicka R. H."/>
            <person name="Seah K. B. B."/>
        </authorList>
    </citation>
    <scope>NUCLEOTIDE SEQUENCE</scope>
    <source>
        <strain evidence="2">BECK_S312</strain>
        <strain evidence="3">BECK_S426</strain>
    </source>
</reference>
<gene>
    <name evidence="2" type="ORF">BECKLPF1236A_GA0070988_1004215</name>
    <name evidence="3" type="ORF">BECKLPF1236C_GA0070990_1004214</name>
</gene>
<dbReference type="Gene3D" id="3.30.420.40">
    <property type="match status" value="2"/>
</dbReference>
<name>A0A450W130_9GAMM</name>
<dbReference type="SUPFAM" id="SSF53067">
    <property type="entry name" value="Actin-like ATPase domain"/>
    <property type="match status" value="1"/>
</dbReference>
<dbReference type="InterPro" id="IPR000600">
    <property type="entry name" value="ROK"/>
</dbReference>